<dbReference type="EMBL" id="JAUIRO010000001">
    <property type="protein sequence ID" value="KAK0735278.1"/>
    <property type="molecule type" value="Genomic_DNA"/>
</dbReference>
<accession>A0AA40BJI2</accession>
<dbReference type="RefSeq" id="XP_060304155.1">
    <property type="nucleotide sequence ID" value="XM_060439324.1"/>
</dbReference>
<dbReference type="Proteomes" id="UP001172101">
    <property type="component" value="Unassembled WGS sequence"/>
</dbReference>
<keyword evidence="2" id="KW-1185">Reference proteome</keyword>
<dbReference type="GeneID" id="85322594"/>
<protein>
    <submittedName>
        <fullName evidence="1">Uncharacterized protein</fullName>
    </submittedName>
</protein>
<comment type="caution">
    <text evidence="1">The sequence shown here is derived from an EMBL/GenBank/DDBJ whole genome shotgun (WGS) entry which is preliminary data.</text>
</comment>
<organism evidence="1 2">
    <name type="scientific">Lasiosphaeria miniovina</name>
    <dbReference type="NCBI Taxonomy" id="1954250"/>
    <lineage>
        <taxon>Eukaryota</taxon>
        <taxon>Fungi</taxon>
        <taxon>Dikarya</taxon>
        <taxon>Ascomycota</taxon>
        <taxon>Pezizomycotina</taxon>
        <taxon>Sordariomycetes</taxon>
        <taxon>Sordariomycetidae</taxon>
        <taxon>Sordariales</taxon>
        <taxon>Lasiosphaeriaceae</taxon>
        <taxon>Lasiosphaeria</taxon>
    </lineage>
</organism>
<dbReference type="AlphaFoldDB" id="A0AA40BJI2"/>
<name>A0AA40BJI2_9PEZI</name>
<reference evidence="1" key="1">
    <citation type="submission" date="2023-06" db="EMBL/GenBank/DDBJ databases">
        <title>Genome-scale phylogeny and comparative genomics of the fungal order Sordariales.</title>
        <authorList>
            <consortium name="Lawrence Berkeley National Laboratory"/>
            <person name="Hensen N."/>
            <person name="Bonometti L."/>
            <person name="Westerberg I."/>
            <person name="Brannstrom I.O."/>
            <person name="Guillou S."/>
            <person name="Cros-Aarteil S."/>
            <person name="Calhoun S."/>
            <person name="Haridas S."/>
            <person name="Kuo A."/>
            <person name="Mondo S."/>
            <person name="Pangilinan J."/>
            <person name="Riley R."/>
            <person name="LaButti K."/>
            <person name="Andreopoulos B."/>
            <person name="Lipzen A."/>
            <person name="Chen C."/>
            <person name="Yanf M."/>
            <person name="Daum C."/>
            <person name="Ng V."/>
            <person name="Clum A."/>
            <person name="Steindorff A."/>
            <person name="Ohm R."/>
            <person name="Martin F."/>
            <person name="Silar P."/>
            <person name="Natvig D."/>
            <person name="Lalanne C."/>
            <person name="Gautier V."/>
            <person name="Ament-velasquez S.L."/>
            <person name="Kruys A."/>
            <person name="Hutchinson M.I."/>
            <person name="Powell A.J."/>
            <person name="Barry K."/>
            <person name="Miller A.N."/>
            <person name="Grigoriev I.V."/>
            <person name="Debuchy R."/>
            <person name="Gladieux P."/>
            <person name="Thoren M.H."/>
            <person name="Johannesson H."/>
        </authorList>
    </citation>
    <scope>NUCLEOTIDE SEQUENCE</scope>
    <source>
        <strain evidence="1">SMH2392-1A</strain>
    </source>
</reference>
<proteinExistence type="predicted"/>
<evidence type="ECO:0000313" key="2">
    <source>
        <dbReference type="Proteomes" id="UP001172101"/>
    </source>
</evidence>
<sequence>MPRNATLTADDSDITIRLKHGVHTVFLSAMVEWSFSRVTSDLLDILRERYPRGLTTSIAPPKTTPVPASDTDAKVVYALPNNTNDLSEGWSRLRVKGTDTLADKRLKDMSILAFALLDPEDKDDEADFDVELPILEEEGA</sequence>
<gene>
    <name evidence="1" type="ORF">B0T26DRAFT_671439</name>
</gene>
<evidence type="ECO:0000313" key="1">
    <source>
        <dbReference type="EMBL" id="KAK0735278.1"/>
    </source>
</evidence>